<accession>Q1D2P7</accession>
<name>Q1D2P7_MYXXD</name>
<reference evidence="1 2" key="1">
    <citation type="journal article" date="2006" name="Proc. Natl. Acad. Sci. U.S.A.">
        <title>Evolution of sensory complexity recorded in a myxobacterial genome.</title>
        <authorList>
            <person name="Goldman B.S."/>
            <person name="Nierman W.C."/>
            <person name="Kaiser D."/>
            <person name="Slater S.C."/>
            <person name="Durkin A.S."/>
            <person name="Eisen J.A."/>
            <person name="Ronning C.M."/>
            <person name="Barbazuk W.B."/>
            <person name="Blanchard M."/>
            <person name="Field C."/>
            <person name="Halling C."/>
            <person name="Hinkle G."/>
            <person name="Iartchuk O."/>
            <person name="Kim H.S."/>
            <person name="Mackenzie C."/>
            <person name="Madupu R."/>
            <person name="Miller N."/>
            <person name="Shvartsbeyn A."/>
            <person name="Sullivan S.A."/>
            <person name="Vaudin M."/>
            <person name="Wiegand R."/>
            <person name="Kaplan H.B."/>
        </authorList>
    </citation>
    <scope>NUCLEOTIDE SEQUENCE [LARGE SCALE GENOMIC DNA]</scope>
    <source>
        <strain evidence="2">DK1622</strain>
    </source>
</reference>
<dbReference type="EnsemblBacteria" id="ABF86526">
    <property type="protein sequence ID" value="ABF86526"/>
    <property type="gene ID" value="MXAN_4920"/>
</dbReference>
<dbReference type="EMBL" id="CP000113">
    <property type="protein sequence ID" value="ABF86526.1"/>
    <property type="molecule type" value="Genomic_DNA"/>
</dbReference>
<sequence>MKGRPYSSPDIEGGRFAFLRVRGFESLPPRIHEGR</sequence>
<keyword evidence="2" id="KW-1185">Reference proteome</keyword>
<dbReference type="KEGG" id="mxa:MXAN_4920"/>
<evidence type="ECO:0000313" key="1">
    <source>
        <dbReference type="EMBL" id="ABF86526.1"/>
    </source>
</evidence>
<gene>
    <name evidence="1" type="ordered locus">MXAN_4920</name>
</gene>
<protein>
    <submittedName>
        <fullName evidence="1">Uncharacterized protein</fullName>
    </submittedName>
</protein>
<organism evidence="1 2">
    <name type="scientific">Myxococcus xanthus (strain DK1622)</name>
    <dbReference type="NCBI Taxonomy" id="246197"/>
    <lineage>
        <taxon>Bacteria</taxon>
        <taxon>Pseudomonadati</taxon>
        <taxon>Myxococcota</taxon>
        <taxon>Myxococcia</taxon>
        <taxon>Myxococcales</taxon>
        <taxon>Cystobacterineae</taxon>
        <taxon>Myxococcaceae</taxon>
        <taxon>Myxococcus</taxon>
    </lineage>
</organism>
<evidence type="ECO:0000313" key="2">
    <source>
        <dbReference type="Proteomes" id="UP000002402"/>
    </source>
</evidence>
<dbReference type="AlphaFoldDB" id="Q1D2P7"/>
<dbReference type="HOGENOM" id="CLU_3366020_0_0_7"/>
<dbReference type="Proteomes" id="UP000002402">
    <property type="component" value="Chromosome"/>
</dbReference>
<proteinExistence type="predicted"/>